<evidence type="ECO:0000256" key="2">
    <source>
        <dbReference type="ARBA" id="ARBA00022448"/>
    </source>
</evidence>
<keyword evidence="2" id="KW-0813">Transport</keyword>
<evidence type="ECO:0000313" key="9">
    <source>
        <dbReference type="EMBL" id="RHW40135.1"/>
    </source>
</evidence>
<dbReference type="NCBIfam" id="TIGR00711">
    <property type="entry name" value="efflux_EmrB"/>
    <property type="match status" value="1"/>
</dbReference>
<keyword evidence="10" id="KW-1185">Reference proteome</keyword>
<protein>
    <submittedName>
        <fullName evidence="9">DHA2 family efflux MFS transporter permease subunit</fullName>
    </submittedName>
</protein>
<comment type="subcellular location">
    <subcellularLocation>
        <location evidence="1">Cell membrane</location>
        <topology evidence="1">Multi-pass membrane protein</topology>
    </subcellularLocation>
</comment>
<dbReference type="SUPFAM" id="SSF103473">
    <property type="entry name" value="MFS general substrate transporter"/>
    <property type="match status" value="1"/>
</dbReference>
<feature type="transmembrane region" description="Helical" evidence="7">
    <location>
        <begin position="265"/>
        <end position="290"/>
    </location>
</feature>
<dbReference type="OrthoDB" id="9816041at2"/>
<dbReference type="Gene3D" id="1.20.1720.10">
    <property type="entry name" value="Multidrug resistance protein D"/>
    <property type="match status" value="1"/>
</dbReference>
<feature type="transmembrane region" description="Helical" evidence="7">
    <location>
        <begin position="78"/>
        <end position="96"/>
    </location>
</feature>
<dbReference type="PANTHER" id="PTHR42718">
    <property type="entry name" value="MAJOR FACILITATOR SUPERFAMILY MULTIDRUG TRANSPORTER MFSC"/>
    <property type="match status" value="1"/>
</dbReference>
<reference evidence="9 10" key="1">
    <citation type="submission" date="2018-08" db="EMBL/GenBank/DDBJ databases">
        <title>Lysinibacillus sp. YLB-03 draft genome sequence.</title>
        <authorList>
            <person name="Yu L."/>
        </authorList>
    </citation>
    <scope>NUCLEOTIDE SEQUENCE [LARGE SCALE GENOMIC DNA]</scope>
    <source>
        <strain evidence="9 10">YLB-03</strain>
    </source>
</reference>
<dbReference type="InterPro" id="IPR020846">
    <property type="entry name" value="MFS_dom"/>
</dbReference>
<dbReference type="Pfam" id="PF07690">
    <property type="entry name" value="MFS_1"/>
    <property type="match status" value="2"/>
</dbReference>
<evidence type="ECO:0000256" key="6">
    <source>
        <dbReference type="ARBA" id="ARBA00023136"/>
    </source>
</evidence>
<feature type="transmembrane region" description="Helical" evidence="7">
    <location>
        <begin position="224"/>
        <end position="244"/>
    </location>
</feature>
<evidence type="ECO:0000256" key="7">
    <source>
        <dbReference type="SAM" id="Phobius"/>
    </source>
</evidence>
<dbReference type="InterPro" id="IPR036259">
    <property type="entry name" value="MFS_trans_sf"/>
</dbReference>
<evidence type="ECO:0000256" key="3">
    <source>
        <dbReference type="ARBA" id="ARBA00022475"/>
    </source>
</evidence>
<evidence type="ECO:0000259" key="8">
    <source>
        <dbReference type="PROSITE" id="PS50850"/>
    </source>
</evidence>
<evidence type="ECO:0000256" key="1">
    <source>
        <dbReference type="ARBA" id="ARBA00004651"/>
    </source>
</evidence>
<dbReference type="GO" id="GO:0022857">
    <property type="term" value="F:transmembrane transporter activity"/>
    <property type="evidence" value="ECO:0007669"/>
    <property type="project" value="InterPro"/>
</dbReference>
<proteinExistence type="predicted"/>
<dbReference type="RefSeq" id="WP_118875153.1">
    <property type="nucleotide sequence ID" value="NZ_QWEI01000001.1"/>
</dbReference>
<dbReference type="PRINTS" id="PR01036">
    <property type="entry name" value="TCRTETB"/>
</dbReference>
<dbReference type="AlphaFoldDB" id="A0A396SFS0"/>
<dbReference type="Proteomes" id="UP000265692">
    <property type="component" value="Unassembled WGS sequence"/>
</dbReference>
<feature type="transmembrane region" description="Helical" evidence="7">
    <location>
        <begin position="360"/>
        <end position="378"/>
    </location>
</feature>
<dbReference type="GO" id="GO:0005886">
    <property type="term" value="C:plasma membrane"/>
    <property type="evidence" value="ECO:0007669"/>
    <property type="project" value="UniProtKB-SubCell"/>
</dbReference>
<keyword evidence="5 7" id="KW-1133">Transmembrane helix</keyword>
<keyword evidence="4 7" id="KW-0812">Transmembrane</keyword>
<feature type="transmembrane region" description="Helical" evidence="7">
    <location>
        <begin position="442"/>
        <end position="464"/>
    </location>
</feature>
<dbReference type="PANTHER" id="PTHR42718:SF43">
    <property type="entry name" value="LINCOMYCIN RESISTANCE PROTEIN LMRB"/>
    <property type="match status" value="1"/>
</dbReference>
<accession>A0A396SFS0</accession>
<comment type="caution">
    <text evidence="9">The sequence shown here is derived from an EMBL/GenBank/DDBJ whole genome shotgun (WGS) entry which is preliminary data.</text>
</comment>
<sequence>MEAQIKVRSPKLMAFVLMAGAFIGLFSETALNMALTNIMDEFSVTAPIAQWLTTGYLLVLAILVPISAFLVRWFTTRQLVVAGLILSLIGALLAALSPNFTILLLGRIVQAIGTGIIIPVMNIVVLMIFPVNKRGVVMGVMGLVITTAPAIGPTIAGFIISALSWNWIFWIVALFYVVLLVFGSSKMDNTSEITKPGIDILSILLSTIGFGGVIYALSMMAENALTSAVVWVPAVVGIVALILFSVRQMKMEQPMINLRVFKIPMFTLGTIIMFLGILTILAAGILLPIYLKGALLVTAAVAGLILLPGNAVNVILAPIVGGLFDKSGGRAKGLVMFGAIFVVIGALIFALTLSATTPKWLVIVAFIIFFFGISFVMMPSQTNAMNNLPREFYADGAAAMNTLNQVAGAAGTAIAITLFTAGQKSFMAENPTGSVTEMLAAGTQHAFVFIAGIAVLIFIASLLVKNPKKQ</sequence>
<dbReference type="PROSITE" id="PS50850">
    <property type="entry name" value="MFS"/>
    <property type="match status" value="1"/>
</dbReference>
<feature type="transmembrane region" description="Helical" evidence="7">
    <location>
        <begin position="296"/>
        <end position="321"/>
    </location>
</feature>
<feature type="domain" description="Major facilitator superfamily (MFS) profile" evidence="8">
    <location>
        <begin position="13"/>
        <end position="469"/>
    </location>
</feature>
<feature type="transmembrane region" description="Helical" evidence="7">
    <location>
        <begin position="136"/>
        <end position="161"/>
    </location>
</feature>
<dbReference type="EMBL" id="QWEI01000001">
    <property type="protein sequence ID" value="RHW40135.1"/>
    <property type="molecule type" value="Genomic_DNA"/>
</dbReference>
<dbReference type="InterPro" id="IPR004638">
    <property type="entry name" value="EmrB-like"/>
</dbReference>
<keyword evidence="6 7" id="KW-0472">Membrane</keyword>
<keyword evidence="3" id="KW-1003">Cell membrane</keyword>
<dbReference type="InterPro" id="IPR011701">
    <property type="entry name" value="MFS"/>
</dbReference>
<name>A0A396SFS0_9BACL</name>
<feature type="transmembrane region" description="Helical" evidence="7">
    <location>
        <begin position="51"/>
        <end position="71"/>
    </location>
</feature>
<feature type="transmembrane region" description="Helical" evidence="7">
    <location>
        <begin position="197"/>
        <end position="218"/>
    </location>
</feature>
<feature type="transmembrane region" description="Helical" evidence="7">
    <location>
        <begin position="167"/>
        <end position="185"/>
    </location>
</feature>
<feature type="transmembrane region" description="Helical" evidence="7">
    <location>
        <begin position="399"/>
        <end position="422"/>
    </location>
</feature>
<feature type="transmembrane region" description="Helical" evidence="7">
    <location>
        <begin position="108"/>
        <end position="129"/>
    </location>
</feature>
<evidence type="ECO:0000256" key="5">
    <source>
        <dbReference type="ARBA" id="ARBA00022989"/>
    </source>
</evidence>
<feature type="transmembrane region" description="Helical" evidence="7">
    <location>
        <begin position="333"/>
        <end position="354"/>
    </location>
</feature>
<gene>
    <name evidence="9" type="ORF">D1B33_04630</name>
</gene>
<evidence type="ECO:0000256" key="4">
    <source>
        <dbReference type="ARBA" id="ARBA00022692"/>
    </source>
</evidence>
<organism evidence="9 10">
    <name type="scientific">Ureibacillus yapensis</name>
    <dbReference type="NCBI Taxonomy" id="2304605"/>
    <lineage>
        <taxon>Bacteria</taxon>
        <taxon>Bacillati</taxon>
        <taxon>Bacillota</taxon>
        <taxon>Bacilli</taxon>
        <taxon>Bacillales</taxon>
        <taxon>Caryophanaceae</taxon>
        <taxon>Ureibacillus</taxon>
    </lineage>
</organism>
<dbReference type="Gene3D" id="1.20.1250.20">
    <property type="entry name" value="MFS general substrate transporter like domains"/>
    <property type="match status" value="1"/>
</dbReference>
<evidence type="ECO:0000313" key="10">
    <source>
        <dbReference type="Proteomes" id="UP000265692"/>
    </source>
</evidence>
<feature type="transmembrane region" description="Helical" evidence="7">
    <location>
        <begin position="12"/>
        <end position="31"/>
    </location>
</feature>